<reference evidence="1 2" key="2">
    <citation type="journal article" date="2010" name="Nucleic Acids Res.">
        <title>BeetleBase in 2010: revisions to provide comprehensive genomic information for Tribolium castaneum.</title>
        <authorList>
            <person name="Kim H.S."/>
            <person name="Murphy T."/>
            <person name="Xia J."/>
            <person name="Caragea D."/>
            <person name="Park Y."/>
            <person name="Beeman R.W."/>
            <person name="Lorenzen M.D."/>
            <person name="Butcher S."/>
            <person name="Manak J.R."/>
            <person name="Brown S.J."/>
        </authorList>
    </citation>
    <scope>NUCLEOTIDE SEQUENCE [LARGE SCALE GENOMIC DNA]</scope>
    <source>
        <strain evidence="1 2">Georgia GA2</strain>
    </source>
</reference>
<gene>
    <name evidence="1" type="primary">GLEAN_04279</name>
    <name evidence="1" type="ORF">TcasGA2_TC004279</name>
</gene>
<evidence type="ECO:0000313" key="1">
    <source>
        <dbReference type="EMBL" id="EFA12976.1"/>
    </source>
</evidence>
<dbReference type="AlphaFoldDB" id="D7EK36"/>
<dbReference type="HOGENOM" id="CLU_2375540_0_0_1"/>
<evidence type="ECO:0000313" key="2">
    <source>
        <dbReference type="Proteomes" id="UP000007266"/>
    </source>
</evidence>
<proteinExistence type="predicted"/>
<accession>D7EK36</accession>
<reference evidence="1 2" key="1">
    <citation type="journal article" date="2008" name="Nature">
        <title>The genome of the model beetle and pest Tribolium castaneum.</title>
        <authorList>
            <consortium name="Tribolium Genome Sequencing Consortium"/>
            <person name="Richards S."/>
            <person name="Gibbs R.A."/>
            <person name="Weinstock G.M."/>
            <person name="Brown S.J."/>
            <person name="Denell R."/>
            <person name="Beeman R.W."/>
            <person name="Gibbs R."/>
            <person name="Beeman R.W."/>
            <person name="Brown S.J."/>
            <person name="Bucher G."/>
            <person name="Friedrich M."/>
            <person name="Grimmelikhuijzen C.J."/>
            <person name="Klingler M."/>
            <person name="Lorenzen M."/>
            <person name="Richards S."/>
            <person name="Roth S."/>
            <person name="Schroder R."/>
            <person name="Tautz D."/>
            <person name="Zdobnov E.M."/>
            <person name="Muzny D."/>
            <person name="Gibbs R.A."/>
            <person name="Weinstock G.M."/>
            <person name="Attaway T."/>
            <person name="Bell S."/>
            <person name="Buhay C.J."/>
            <person name="Chandrabose M.N."/>
            <person name="Chavez D."/>
            <person name="Clerk-Blankenburg K.P."/>
            <person name="Cree A."/>
            <person name="Dao M."/>
            <person name="Davis C."/>
            <person name="Chacko J."/>
            <person name="Dinh H."/>
            <person name="Dugan-Rocha S."/>
            <person name="Fowler G."/>
            <person name="Garner T.T."/>
            <person name="Garnes J."/>
            <person name="Gnirke A."/>
            <person name="Hawes A."/>
            <person name="Hernandez J."/>
            <person name="Hines S."/>
            <person name="Holder M."/>
            <person name="Hume J."/>
            <person name="Jhangiani S.N."/>
            <person name="Joshi V."/>
            <person name="Khan Z.M."/>
            <person name="Jackson L."/>
            <person name="Kovar C."/>
            <person name="Kowis A."/>
            <person name="Lee S."/>
            <person name="Lewis L.R."/>
            <person name="Margolis J."/>
            <person name="Morgan M."/>
            <person name="Nazareth L.V."/>
            <person name="Nguyen N."/>
            <person name="Okwuonu G."/>
            <person name="Parker D."/>
            <person name="Richards S."/>
            <person name="Ruiz S.J."/>
            <person name="Santibanez J."/>
            <person name="Savard J."/>
            <person name="Scherer S.E."/>
            <person name="Schneider B."/>
            <person name="Sodergren E."/>
            <person name="Tautz D."/>
            <person name="Vattahil S."/>
            <person name="Villasana D."/>
            <person name="White C.S."/>
            <person name="Wright R."/>
            <person name="Park Y."/>
            <person name="Beeman R.W."/>
            <person name="Lord J."/>
            <person name="Oppert B."/>
            <person name="Lorenzen M."/>
            <person name="Brown S."/>
            <person name="Wang L."/>
            <person name="Savard J."/>
            <person name="Tautz D."/>
            <person name="Richards S."/>
            <person name="Weinstock G."/>
            <person name="Gibbs R.A."/>
            <person name="Liu Y."/>
            <person name="Worley K."/>
            <person name="Weinstock G."/>
            <person name="Elsik C.G."/>
            <person name="Reese J.T."/>
            <person name="Elhaik E."/>
            <person name="Landan G."/>
            <person name="Graur D."/>
            <person name="Arensburger P."/>
            <person name="Atkinson P."/>
            <person name="Beeman R.W."/>
            <person name="Beidler J."/>
            <person name="Brown S.J."/>
            <person name="Demuth J.P."/>
            <person name="Drury D.W."/>
            <person name="Du Y.Z."/>
            <person name="Fujiwara H."/>
            <person name="Lorenzen M."/>
            <person name="Maselli V."/>
            <person name="Osanai M."/>
            <person name="Park Y."/>
            <person name="Robertson H.M."/>
            <person name="Tu Z."/>
            <person name="Wang J.J."/>
            <person name="Wang S."/>
            <person name="Richards S."/>
            <person name="Song H."/>
            <person name="Zhang L."/>
            <person name="Sodergren E."/>
            <person name="Werner D."/>
            <person name="Stanke M."/>
            <person name="Morgenstern B."/>
            <person name="Solovyev V."/>
            <person name="Kosarev P."/>
            <person name="Brown G."/>
            <person name="Chen H.C."/>
            <person name="Ermolaeva O."/>
            <person name="Hlavina W."/>
            <person name="Kapustin Y."/>
            <person name="Kiryutin B."/>
            <person name="Kitts P."/>
            <person name="Maglott D."/>
            <person name="Pruitt K."/>
            <person name="Sapojnikov V."/>
            <person name="Souvorov A."/>
            <person name="Mackey A.J."/>
            <person name="Waterhouse R.M."/>
            <person name="Wyder S."/>
            <person name="Zdobnov E.M."/>
            <person name="Zdobnov E.M."/>
            <person name="Wyder S."/>
            <person name="Kriventseva E.V."/>
            <person name="Kadowaki T."/>
            <person name="Bork P."/>
            <person name="Aranda M."/>
            <person name="Bao R."/>
            <person name="Beermann A."/>
            <person name="Berns N."/>
            <person name="Bolognesi R."/>
            <person name="Bonneton F."/>
            <person name="Bopp D."/>
            <person name="Brown S.J."/>
            <person name="Bucher G."/>
            <person name="Butts T."/>
            <person name="Chaumot A."/>
            <person name="Denell R.E."/>
            <person name="Ferrier D.E."/>
            <person name="Friedrich M."/>
            <person name="Gordon C.M."/>
            <person name="Jindra M."/>
            <person name="Klingler M."/>
            <person name="Lan Q."/>
            <person name="Lattorff H.M."/>
            <person name="Laudet V."/>
            <person name="von Levetsow C."/>
            <person name="Liu Z."/>
            <person name="Lutz R."/>
            <person name="Lynch J.A."/>
            <person name="da Fonseca R.N."/>
            <person name="Posnien N."/>
            <person name="Reuter R."/>
            <person name="Roth S."/>
            <person name="Savard J."/>
            <person name="Schinko J.B."/>
            <person name="Schmitt C."/>
            <person name="Schoppmeier M."/>
            <person name="Schroder R."/>
            <person name="Shippy T.D."/>
            <person name="Simonnet F."/>
            <person name="Marques-Souza H."/>
            <person name="Tautz D."/>
            <person name="Tomoyasu Y."/>
            <person name="Trauner J."/>
            <person name="Van der Zee M."/>
            <person name="Vervoort M."/>
            <person name="Wittkopp N."/>
            <person name="Wimmer E.A."/>
            <person name="Yang X."/>
            <person name="Jones A.K."/>
            <person name="Sattelle D.B."/>
            <person name="Ebert P.R."/>
            <person name="Nelson D."/>
            <person name="Scott J.G."/>
            <person name="Beeman R.W."/>
            <person name="Muthukrishnan S."/>
            <person name="Kramer K.J."/>
            <person name="Arakane Y."/>
            <person name="Beeman R.W."/>
            <person name="Zhu Q."/>
            <person name="Hogenkamp D."/>
            <person name="Dixit R."/>
            <person name="Oppert B."/>
            <person name="Jiang H."/>
            <person name="Zou Z."/>
            <person name="Marshall J."/>
            <person name="Elpidina E."/>
            <person name="Vinokurov K."/>
            <person name="Oppert C."/>
            <person name="Zou Z."/>
            <person name="Evans J."/>
            <person name="Lu Z."/>
            <person name="Zhao P."/>
            <person name="Sumathipala N."/>
            <person name="Altincicek B."/>
            <person name="Vilcinskas A."/>
            <person name="Williams M."/>
            <person name="Hultmark D."/>
            <person name="Hetru C."/>
            <person name="Jiang H."/>
            <person name="Grimmelikhuijzen C.J."/>
            <person name="Hauser F."/>
            <person name="Cazzamali G."/>
            <person name="Williamson M."/>
            <person name="Park Y."/>
            <person name="Li B."/>
            <person name="Tanaka Y."/>
            <person name="Predel R."/>
            <person name="Neupert S."/>
            <person name="Schachtner J."/>
            <person name="Verleyen P."/>
            <person name="Raible F."/>
            <person name="Bork P."/>
            <person name="Friedrich M."/>
            <person name="Walden K.K."/>
            <person name="Robertson H.M."/>
            <person name="Angeli S."/>
            <person name="Foret S."/>
            <person name="Bucher G."/>
            <person name="Schuetz S."/>
            <person name="Maleszka R."/>
            <person name="Wimmer E.A."/>
            <person name="Beeman R.W."/>
            <person name="Lorenzen M."/>
            <person name="Tomoyasu Y."/>
            <person name="Miller S.C."/>
            <person name="Grossmann D."/>
            <person name="Bucher G."/>
        </authorList>
    </citation>
    <scope>NUCLEOTIDE SEQUENCE [LARGE SCALE GENOMIC DNA]</scope>
    <source>
        <strain evidence="1 2">Georgia GA2</strain>
    </source>
</reference>
<dbReference type="InParanoid" id="D7EK36"/>
<protein>
    <submittedName>
        <fullName evidence="1">Uncharacterized protein</fullName>
    </submittedName>
</protein>
<organism evidence="1 2">
    <name type="scientific">Tribolium castaneum</name>
    <name type="common">Red flour beetle</name>
    <dbReference type="NCBI Taxonomy" id="7070"/>
    <lineage>
        <taxon>Eukaryota</taxon>
        <taxon>Metazoa</taxon>
        <taxon>Ecdysozoa</taxon>
        <taxon>Arthropoda</taxon>
        <taxon>Hexapoda</taxon>
        <taxon>Insecta</taxon>
        <taxon>Pterygota</taxon>
        <taxon>Neoptera</taxon>
        <taxon>Endopterygota</taxon>
        <taxon>Coleoptera</taxon>
        <taxon>Polyphaga</taxon>
        <taxon>Cucujiformia</taxon>
        <taxon>Tenebrionidae</taxon>
        <taxon>Tenebrionidae incertae sedis</taxon>
        <taxon>Tribolium</taxon>
    </lineage>
</organism>
<dbReference type="Proteomes" id="UP000007266">
    <property type="component" value="Unassembled WGS sequence"/>
</dbReference>
<dbReference type="EMBL" id="KQ971492">
    <property type="protein sequence ID" value="EFA12976.1"/>
    <property type="molecule type" value="Genomic_DNA"/>
</dbReference>
<sequence>MSNWHEDGWGRDSEEPGLGYGHFGGGLVWVATVEVCGVACAPAVAVTDVGAMVRGGFVGIPHSTNLFQEYPEDVISGLTVLPWKDPSFPWKVPGN</sequence>
<keyword evidence="2" id="KW-1185">Reference proteome</keyword>
<name>D7EK36_TRICA</name>